<keyword evidence="2 5" id="KW-0812">Transmembrane</keyword>
<proteinExistence type="inferred from homology"/>
<comment type="similarity">
    <text evidence="5">Belongs to the OXA1/ALB3/YidC family.</text>
</comment>
<dbReference type="AlphaFoldDB" id="A0A1F7IJU8"/>
<feature type="transmembrane region" description="Helical" evidence="6">
    <location>
        <begin position="105"/>
        <end position="126"/>
    </location>
</feature>
<dbReference type="InterPro" id="IPR001708">
    <property type="entry name" value="YidC/ALB3/OXA1/COX18"/>
</dbReference>
<dbReference type="GO" id="GO:0016020">
    <property type="term" value="C:membrane"/>
    <property type="evidence" value="ECO:0007669"/>
    <property type="project" value="UniProtKB-SubCell"/>
</dbReference>
<feature type="transmembrane region" description="Helical" evidence="6">
    <location>
        <begin position="6"/>
        <end position="27"/>
    </location>
</feature>
<dbReference type="InterPro" id="IPR047196">
    <property type="entry name" value="YidC_ALB_C"/>
</dbReference>
<evidence type="ECO:0000256" key="3">
    <source>
        <dbReference type="ARBA" id="ARBA00022989"/>
    </source>
</evidence>
<comment type="caution">
    <text evidence="8">The sequence shown here is derived from an EMBL/GenBank/DDBJ whole genome shotgun (WGS) entry which is preliminary data.</text>
</comment>
<evidence type="ECO:0000259" key="7">
    <source>
        <dbReference type="Pfam" id="PF02096"/>
    </source>
</evidence>
<dbReference type="NCBIfam" id="TIGR03592">
    <property type="entry name" value="yidC_oxa1_cterm"/>
    <property type="match status" value="1"/>
</dbReference>
<reference evidence="8 9" key="1">
    <citation type="journal article" date="2016" name="Nat. Commun.">
        <title>Thousands of microbial genomes shed light on interconnected biogeochemical processes in an aquifer system.</title>
        <authorList>
            <person name="Anantharaman K."/>
            <person name="Brown C.T."/>
            <person name="Hug L.A."/>
            <person name="Sharon I."/>
            <person name="Castelle C.J."/>
            <person name="Probst A.J."/>
            <person name="Thomas B.C."/>
            <person name="Singh A."/>
            <person name="Wilkins M.J."/>
            <person name="Karaoz U."/>
            <person name="Brodie E.L."/>
            <person name="Williams K.H."/>
            <person name="Hubbard S.S."/>
            <person name="Banfield J.F."/>
        </authorList>
    </citation>
    <scope>NUCLEOTIDE SEQUENCE [LARGE SCALE GENOMIC DNA]</scope>
</reference>
<evidence type="ECO:0000256" key="5">
    <source>
        <dbReference type="RuleBase" id="RU003945"/>
    </source>
</evidence>
<dbReference type="GO" id="GO:0032977">
    <property type="term" value="F:membrane insertase activity"/>
    <property type="evidence" value="ECO:0007669"/>
    <property type="project" value="InterPro"/>
</dbReference>
<evidence type="ECO:0000256" key="4">
    <source>
        <dbReference type="ARBA" id="ARBA00023136"/>
    </source>
</evidence>
<dbReference type="CDD" id="cd20070">
    <property type="entry name" value="5TM_YidC_Alb3"/>
    <property type="match status" value="1"/>
</dbReference>
<accession>A0A1F7IJU8</accession>
<dbReference type="Pfam" id="PF02096">
    <property type="entry name" value="60KD_IMP"/>
    <property type="match status" value="1"/>
</dbReference>
<dbReference type="GO" id="GO:0051205">
    <property type="term" value="P:protein insertion into membrane"/>
    <property type="evidence" value="ECO:0007669"/>
    <property type="project" value="TreeGrafter"/>
</dbReference>
<protein>
    <recommendedName>
        <fullName evidence="7">Membrane insertase YidC/Oxa/ALB C-terminal domain-containing protein</fullName>
    </recommendedName>
</protein>
<feature type="transmembrane region" description="Helical" evidence="6">
    <location>
        <begin position="170"/>
        <end position="186"/>
    </location>
</feature>
<comment type="subcellular location">
    <subcellularLocation>
        <location evidence="1 5">Membrane</location>
        <topology evidence="1 5">Multi-pass membrane protein</topology>
    </subcellularLocation>
</comment>
<keyword evidence="3 6" id="KW-1133">Transmembrane helix</keyword>
<dbReference type="EMBL" id="MGAI01000043">
    <property type="protein sequence ID" value="OGK43627.1"/>
    <property type="molecule type" value="Genomic_DNA"/>
</dbReference>
<dbReference type="PANTHER" id="PTHR12428">
    <property type="entry name" value="OXA1"/>
    <property type="match status" value="1"/>
</dbReference>
<feature type="transmembrane region" description="Helical" evidence="6">
    <location>
        <begin position="232"/>
        <end position="256"/>
    </location>
</feature>
<evidence type="ECO:0000256" key="1">
    <source>
        <dbReference type="ARBA" id="ARBA00004141"/>
    </source>
</evidence>
<feature type="transmembrane region" description="Helical" evidence="6">
    <location>
        <begin position="34"/>
        <end position="54"/>
    </location>
</feature>
<evidence type="ECO:0000313" key="8">
    <source>
        <dbReference type="EMBL" id="OGK43627.1"/>
    </source>
</evidence>
<dbReference type="InterPro" id="IPR028055">
    <property type="entry name" value="YidC/Oxa/ALB_C"/>
</dbReference>
<feature type="domain" description="Membrane insertase YidC/Oxa/ALB C-terminal" evidence="7">
    <location>
        <begin position="35"/>
        <end position="263"/>
    </location>
</feature>
<keyword evidence="4 6" id="KW-0472">Membrane</keyword>
<name>A0A1F7IJU8_9BACT</name>
<dbReference type="Proteomes" id="UP000178040">
    <property type="component" value="Unassembled WGS sequence"/>
</dbReference>
<evidence type="ECO:0000256" key="2">
    <source>
        <dbReference type="ARBA" id="ARBA00022692"/>
    </source>
</evidence>
<dbReference type="PANTHER" id="PTHR12428:SF14">
    <property type="entry name" value="ALBINO3-LIKE PROTEIN 1, CHLOROPLASTIC"/>
    <property type="match status" value="1"/>
</dbReference>
<evidence type="ECO:0000313" key="9">
    <source>
        <dbReference type="Proteomes" id="UP000178040"/>
    </source>
</evidence>
<gene>
    <name evidence="8" type="ORF">A3B40_03550</name>
</gene>
<sequence>MLAPNFFNTIFVFPILNLLVFFYKIFLFLKIPGAFGLAIIALTAVIRLLLHPFFKQQLETSKKMQDLKPHLDRISQKHKSDKKKLQEEHMKLYQQAGINPASGCLFMIIQIPVFIALYNTLSLFLLNGKLTKIILEINKVLYHPVLKIQAIDPWFFGFNLALSPAKAGQWYYYILPLLTALLQYLQTQAMVPASPTPEVVEANKKTSGVENHKDGKTGGDDFQKAMNTQMKFIFPIMIGWFSYTLPVGLSLYWNIFSIFSIMQYKKLKT</sequence>
<evidence type="ECO:0000256" key="6">
    <source>
        <dbReference type="SAM" id="Phobius"/>
    </source>
</evidence>
<organism evidence="8 9">
    <name type="scientific">Candidatus Roizmanbacteria bacterium RIFCSPLOWO2_01_FULL_37_16</name>
    <dbReference type="NCBI Taxonomy" id="1802058"/>
    <lineage>
        <taxon>Bacteria</taxon>
        <taxon>Candidatus Roizmaniibacteriota</taxon>
    </lineage>
</organism>